<dbReference type="Pfam" id="PF07687">
    <property type="entry name" value="M20_dimer"/>
    <property type="match status" value="1"/>
</dbReference>
<dbReference type="AlphaFoldDB" id="A0AAU7Z986"/>
<dbReference type="CDD" id="cd03884">
    <property type="entry name" value="M20_bAS"/>
    <property type="match status" value="1"/>
</dbReference>
<dbReference type="Gene3D" id="3.30.70.360">
    <property type="match status" value="1"/>
</dbReference>
<evidence type="ECO:0000256" key="5">
    <source>
        <dbReference type="ARBA" id="ARBA00022801"/>
    </source>
</evidence>
<accession>A0AAU7Z986</accession>
<comment type="subunit">
    <text evidence="3">Homodimer.</text>
</comment>
<keyword evidence="7" id="KW-0862">Zinc</keyword>
<comment type="cofactor">
    <cofactor evidence="1">
        <name>Mn(2+)</name>
        <dbReference type="ChEBI" id="CHEBI:29035"/>
    </cofactor>
</comment>
<dbReference type="EMBL" id="CP132932">
    <property type="protein sequence ID" value="XCB25502.1"/>
    <property type="molecule type" value="Genomic_DNA"/>
</dbReference>
<evidence type="ECO:0000256" key="7">
    <source>
        <dbReference type="PIRSR" id="PIRSR001235-1"/>
    </source>
</evidence>
<comment type="cofactor">
    <cofactor evidence="7">
        <name>Zn(2+)</name>
        <dbReference type="ChEBI" id="CHEBI:29105"/>
    </cofactor>
    <text evidence="7">Binds 2 Zn(2+) ions per subunit.</text>
</comment>
<feature type="binding site" evidence="7">
    <location>
        <position position="203"/>
    </location>
    <ligand>
        <name>Zn(2+)</name>
        <dbReference type="ChEBI" id="CHEBI:29105"/>
        <label>1</label>
    </ligand>
</feature>
<evidence type="ECO:0000256" key="2">
    <source>
        <dbReference type="ARBA" id="ARBA00006153"/>
    </source>
</evidence>
<dbReference type="PANTHER" id="PTHR32494">
    <property type="entry name" value="ALLANTOATE DEIMINASE-RELATED"/>
    <property type="match status" value="1"/>
</dbReference>
<evidence type="ECO:0000256" key="3">
    <source>
        <dbReference type="ARBA" id="ARBA00011738"/>
    </source>
</evidence>
<evidence type="ECO:0000313" key="9">
    <source>
        <dbReference type="EMBL" id="XCB25502.1"/>
    </source>
</evidence>
<dbReference type="PANTHER" id="PTHR32494:SF19">
    <property type="entry name" value="ALLANTOATE DEIMINASE-RELATED"/>
    <property type="match status" value="1"/>
</dbReference>
<dbReference type="GO" id="GO:0016813">
    <property type="term" value="F:hydrolase activity, acting on carbon-nitrogen (but not peptide) bonds, in linear amidines"/>
    <property type="evidence" value="ECO:0007669"/>
    <property type="project" value="InterPro"/>
</dbReference>
<dbReference type="InterPro" id="IPR010158">
    <property type="entry name" value="Amidase_Cbmase"/>
</dbReference>
<evidence type="ECO:0000256" key="6">
    <source>
        <dbReference type="ARBA" id="ARBA00023211"/>
    </source>
</evidence>
<feature type="binding site" evidence="7">
    <location>
        <position position="396"/>
    </location>
    <ligand>
        <name>Zn(2+)</name>
        <dbReference type="ChEBI" id="CHEBI:29105"/>
        <label>2</label>
    </ligand>
</feature>
<organism evidence="9">
    <name type="scientific">Tunturiibacter empetritectus</name>
    <dbReference type="NCBI Taxonomy" id="3069691"/>
    <lineage>
        <taxon>Bacteria</taxon>
        <taxon>Pseudomonadati</taxon>
        <taxon>Acidobacteriota</taxon>
        <taxon>Terriglobia</taxon>
        <taxon>Terriglobales</taxon>
        <taxon>Acidobacteriaceae</taxon>
        <taxon>Tunturiibacter</taxon>
    </lineage>
</organism>
<dbReference type="Pfam" id="PF01546">
    <property type="entry name" value="Peptidase_M20"/>
    <property type="match status" value="1"/>
</dbReference>
<proteinExistence type="inferred from homology"/>
<dbReference type="InterPro" id="IPR011650">
    <property type="entry name" value="Peptidase_M20_dimer"/>
</dbReference>
<dbReference type="RefSeq" id="WP_353068411.1">
    <property type="nucleotide sequence ID" value="NZ_CP132932.1"/>
</dbReference>
<dbReference type="Gene3D" id="3.40.630.10">
    <property type="entry name" value="Zn peptidases"/>
    <property type="match status" value="1"/>
</dbReference>
<feature type="binding site" evidence="7">
    <location>
        <position position="88"/>
    </location>
    <ligand>
        <name>Zn(2+)</name>
        <dbReference type="ChEBI" id="CHEBI:29105"/>
        <label>1</label>
    </ligand>
</feature>
<dbReference type="KEGG" id="temp:RBB75_13715"/>
<evidence type="ECO:0000256" key="1">
    <source>
        <dbReference type="ARBA" id="ARBA00001936"/>
    </source>
</evidence>
<feature type="binding site" evidence="7">
    <location>
        <position position="99"/>
    </location>
    <ligand>
        <name>Zn(2+)</name>
        <dbReference type="ChEBI" id="CHEBI:29105"/>
        <label>1</label>
    </ligand>
</feature>
<feature type="domain" description="Peptidase M20 dimerisation" evidence="8">
    <location>
        <begin position="227"/>
        <end position="322"/>
    </location>
</feature>
<feature type="binding site" evidence="7">
    <location>
        <position position="134"/>
    </location>
    <ligand>
        <name>Zn(2+)</name>
        <dbReference type="ChEBI" id="CHEBI:29105"/>
        <label>2</label>
    </ligand>
</feature>
<sequence length="424" mass="45691">MAQQIQIDQSRLMSELATLATFTDAEPADNGTAVTRVVFSPDDLHARAWLKELATAEGFDVRDDAVGNLFLRWSGTDPDLPAVATGSHTDAIPHAGMYDGTVGVLGGLEAMRALKRSGLRPRRSIELVMFTSEEPTRFGIGCLGSRLISGTLDPKQADALREANEPADTAQTLAQVRTAAGFTGDLASVRLPPNHYHAWLELHIEQGPLLEREGIPLGIVTSIAAPASYRFTITGLGGHAGALLMPDRRDALCAAAELILSIERHALATHTIDTVATVGTCDVYPGAVNSVPSRVILQLDIRDTDPARRESVMQAVRRDIEELRQRRSVIITEQLINADAPAQSSPHIVELLEEVCAAHDISSKKIVSRAYHDSLFMARIAPIAMIFIPCRNGVSHRPDEYATPADTTLGVQVLASVLAKLASE</sequence>
<dbReference type="PIRSF" id="PIRSF001235">
    <property type="entry name" value="Amidase_carbamoylase"/>
    <property type="match status" value="1"/>
</dbReference>
<dbReference type="NCBIfam" id="TIGR01879">
    <property type="entry name" value="hydantase"/>
    <property type="match status" value="1"/>
</dbReference>
<dbReference type="SUPFAM" id="SSF53187">
    <property type="entry name" value="Zn-dependent exopeptidases"/>
    <property type="match status" value="1"/>
</dbReference>
<feature type="binding site" evidence="7">
    <location>
        <position position="99"/>
    </location>
    <ligand>
        <name>Zn(2+)</name>
        <dbReference type="ChEBI" id="CHEBI:29105"/>
        <label>2</label>
    </ligand>
</feature>
<protein>
    <submittedName>
        <fullName evidence="9">M20 family metallo-hydrolase</fullName>
    </submittedName>
</protein>
<evidence type="ECO:0000256" key="4">
    <source>
        <dbReference type="ARBA" id="ARBA00022723"/>
    </source>
</evidence>
<dbReference type="SUPFAM" id="SSF55031">
    <property type="entry name" value="Bacterial exopeptidase dimerisation domain"/>
    <property type="match status" value="1"/>
</dbReference>
<evidence type="ECO:0000259" key="8">
    <source>
        <dbReference type="Pfam" id="PF07687"/>
    </source>
</evidence>
<comment type="similarity">
    <text evidence="2">Belongs to the peptidase M20 family.</text>
</comment>
<dbReference type="InterPro" id="IPR002933">
    <property type="entry name" value="Peptidase_M20"/>
</dbReference>
<dbReference type="GO" id="GO:0046872">
    <property type="term" value="F:metal ion binding"/>
    <property type="evidence" value="ECO:0007669"/>
    <property type="project" value="UniProtKB-KW"/>
</dbReference>
<reference evidence="9" key="1">
    <citation type="submission" date="2023-08" db="EMBL/GenBank/DDBJ databases">
        <authorList>
            <person name="Messyasz A."/>
            <person name="Mannisto M.K."/>
            <person name="Kerkhof L.J."/>
            <person name="Haggblom M."/>
        </authorList>
    </citation>
    <scope>NUCLEOTIDE SEQUENCE</scope>
    <source>
        <strain evidence="9">M8UP23</strain>
    </source>
</reference>
<keyword evidence="4 7" id="KW-0479">Metal-binding</keyword>
<reference evidence="9" key="2">
    <citation type="journal article" date="2024" name="Environ. Microbiol.">
        <title>Genome analysis and description of Tunturibacter gen. nov. expands the diversity of Terriglobia in tundra soils.</title>
        <authorList>
            <person name="Messyasz A."/>
            <person name="Mannisto M.K."/>
            <person name="Kerkhof L.J."/>
            <person name="Haggblom M.M."/>
        </authorList>
    </citation>
    <scope>NUCLEOTIDE SEQUENCE</scope>
    <source>
        <strain evidence="9">M8UP23</strain>
    </source>
</reference>
<keyword evidence="6" id="KW-0464">Manganese</keyword>
<name>A0AAU7Z986_9BACT</name>
<gene>
    <name evidence="9" type="ORF">RBB75_13715</name>
</gene>
<keyword evidence="5" id="KW-0378">Hydrolase</keyword>
<dbReference type="InterPro" id="IPR036264">
    <property type="entry name" value="Bact_exopeptidase_dim_dom"/>
</dbReference>